<keyword evidence="2" id="KW-1185">Reference proteome</keyword>
<proteinExistence type="predicted"/>
<protein>
    <recommendedName>
        <fullName evidence="3">MYND-type domain-containing protein</fullName>
    </recommendedName>
</protein>
<dbReference type="OrthoDB" id="341421at2759"/>
<accession>A0A164ZWD6</accession>
<name>A0A164ZWD6_9AGAM</name>
<gene>
    <name evidence="1" type="ORF">SISNIDRAFT_462200</name>
</gene>
<reference evidence="1 2" key="1">
    <citation type="journal article" date="2016" name="Mol. Biol. Evol.">
        <title>Comparative Genomics of Early-Diverging Mushroom-Forming Fungi Provides Insights into the Origins of Lignocellulose Decay Capabilities.</title>
        <authorList>
            <person name="Nagy L.G."/>
            <person name="Riley R."/>
            <person name="Tritt A."/>
            <person name="Adam C."/>
            <person name="Daum C."/>
            <person name="Floudas D."/>
            <person name="Sun H."/>
            <person name="Yadav J.S."/>
            <person name="Pangilinan J."/>
            <person name="Larsson K.H."/>
            <person name="Matsuura K."/>
            <person name="Barry K."/>
            <person name="Labutti K."/>
            <person name="Kuo R."/>
            <person name="Ohm R.A."/>
            <person name="Bhattacharya S.S."/>
            <person name="Shirouzu T."/>
            <person name="Yoshinaga Y."/>
            <person name="Martin F.M."/>
            <person name="Grigoriev I.V."/>
            <person name="Hibbett D.S."/>
        </authorList>
    </citation>
    <scope>NUCLEOTIDE SEQUENCE [LARGE SCALE GENOMIC DNA]</scope>
    <source>
        <strain evidence="1 2">HHB9708</strain>
    </source>
</reference>
<dbReference type="AlphaFoldDB" id="A0A164ZWD6"/>
<evidence type="ECO:0008006" key="3">
    <source>
        <dbReference type="Google" id="ProtNLM"/>
    </source>
</evidence>
<dbReference type="EMBL" id="KV419395">
    <property type="protein sequence ID" value="KZS98157.1"/>
    <property type="molecule type" value="Genomic_DNA"/>
</dbReference>
<organism evidence="1 2">
    <name type="scientific">Sistotremastrum niveocremeum HHB9708</name>
    <dbReference type="NCBI Taxonomy" id="1314777"/>
    <lineage>
        <taxon>Eukaryota</taxon>
        <taxon>Fungi</taxon>
        <taxon>Dikarya</taxon>
        <taxon>Basidiomycota</taxon>
        <taxon>Agaricomycotina</taxon>
        <taxon>Agaricomycetes</taxon>
        <taxon>Sistotremastrales</taxon>
        <taxon>Sistotremastraceae</taxon>
        <taxon>Sertulicium</taxon>
        <taxon>Sertulicium niveocremeum</taxon>
    </lineage>
</organism>
<evidence type="ECO:0000313" key="2">
    <source>
        <dbReference type="Proteomes" id="UP000076722"/>
    </source>
</evidence>
<evidence type="ECO:0000313" key="1">
    <source>
        <dbReference type="EMBL" id="KZS98157.1"/>
    </source>
</evidence>
<dbReference type="Proteomes" id="UP000076722">
    <property type="component" value="Unassembled WGS sequence"/>
</dbReference>
<sequence>MPIQRGSRYHSVTDVVDACTRSNDPGKAPWIIEEYLDIETGSRVGFKKVHAKYTKVMKTLQKLYSKNLENDVVIAGVMLVLRDIFADAVLRDKIYAEGWLPKIAGVIERRDHCRTSALRAMLRILMHKSPEIAETRLSYVLFESPLESEDTELIIKIMGNALTQTLAMSEARGVQLAATFNKLNVDLDKIRDLILDRIQACLSDKPYASKQASIRQELILIMALGHLSPDVALSTPRFIRCFVACLRTSSLHTRVLGMGALWQICVKKAGHPKHFEVTELFLALCHGFPPNLDALMESYGVQRCFGTISLESRIHFEALTREQADHLDFYKFGMAISGTILEVENSVFKSYFEPMCDEYPFATWPDALAHVAGVLRSRSEFDQADAVEIKYLMYSKRWDDAARLARSAARRSPKIGFWYYAMCIPNNTPECIRLAQTGLECPDLCPGMRYNLWYLASTRSWELALLNMLNTRSGEQAWKDGVAYLTICYDYLQRAVTESPPDSSGMVVLVNLLVLAHVLLHGPQLAPDLKESKVIIERACLIDDLDDFVRQKRGPNGPRMMKDILLQHFVPATTEWAEFIQCAGLPKWAEAEWESNVEDPVVEDISQTLNNMKLHSVESDRQRKTSKMFANAERTEEIHLYQCSWCKNPSAALRKCSLCSIACYCDTVCCIQFRNFTTLFAVRKNIGKNTSLSVNHPR</sequence>